<dbReference type="InterPro" id="IPR009091">
    <property type="entry name" value="RCC1/BLIP-II"/>
</dbReference>
<dbReference type="PROSITE" id="PS50012">
    <property type="entry name" value="RCC1_3"/>
    <property type="match status" value="5"/>
</dbReference>
<evidence type="ECO:0000256" key="3">
    <source>
        <dbReference type="SAM" id="MobiDB-lite"/>
    </source>
</evidence>
<feature type="domain" description="RCC1-like" evidence="4">
    <location>
        <begin position="22"/>
        <end position="333"/>
    </location>
</feature>
<dbReference type="Proteomes" id="UP000054560">
    <property type="component" value="Unassembled WGS sequence"/>
</dbReference>
<dbReference type="InterPro" id="IPR058923">
    <property type="entry name" value="RCC1-like_dom"/>
</dbReference>
<organism evidence="5 6">
    <name type="scientific">Sphaeroforma arctica JP610</name>
    <dbReference type="NCBI Taxonomy" id="667725"/>
    <lineage>
        <taxon>Eukaryota</taxon>
        <taxon>Ichthyosporea</taxon>
        <taxon>Ichthyophonida</taxon>
        <taxon>Sphaeroforma</taxon>
    </lineage>
</organism>
<protein>
    <recommendedName>
        <fullName evidence="4">RCC1-like domain-containing protein</fullName>
    </recommendedName>
</protein>
<feature type="repeat" description="RCC1" evidence="2">
    <location>
        <begin position="271"/>
        <end position="324"/>
    </location>
</feature>
<feature type="region of interest" description="Disordered" evidence="3">
    <location>
        <begin position="440"/>
        <end position="485"/>
    </location>
</feature>
<dbReference type="EMBL" id="KQ242112">
    <property type="protein sequence ID" value="KNC80753.1"/>
    <property type="molecule type" value="Genomic_DNA"/>
</dbReference>
<dbReference type="STRING" id="667725.A0A0L0FXR2"/>
<keyword evidence="6" id="KW-1185">Reference proteome</keyword>
<reference evidence="5 6" key="1">
    <citation type="submission" date="2011-02" db="EMBL/GenBank/DDBJ databases">
        <title>The Genome Sequence of Sphaeroforma arctica JP610.</title>
        <authorList>
            <consortium name="The Broad Institute Genome Sequencing Platform"/>
            <person name="Russ C."/>
            <person name="Cuomo C."/>
            <person name="Young S.K."/>
            <person name="Zeng Q."/>
            <person name="Gargeya S."/>
            <person name="Alvarado L."/>
            <person name="Berlin A."/>
            <person name="Chapman S.B."/>
            <person name="Chen Z."/>
            <person name="Freedman E."/>
            <person name="Gellesch M."/>
            <person name="Goldberg J."/>
            <person name="Griggs A."/>
            <person name="Gujja S."/>
            <person name="Heilman E."/>
            <person name="Heiman D."/>
            <person name="Howarth C."/>
            <person name="Mehta T."/>
            <person name="Neiman D."/>
            <person name="Pearson M."/>
            <person name="Roberts A."/>
            <person name="Saif S."/>
            <person name="Shea T."/>
            <person name="Shenoy N."/>
            <person name="Sisk P."/>
            <person name="Stolte C."/>
            <person name="Sykes S."/>
            <person name="White J."/>
            <person name="Yandava C."/>
            <person name="Burger G."/>
            <person name="Gray M.W."/>
            <person name="Holland P.W.H."/>
            <person name="King N."/>
            <person name="Lang F.B.F."/>
            <person name="Roger A.J."/>
            <person name="Ruiz-Trillo I."/>
            <person name="Haas B."/>
            <person name="Nusbaum C."/>
            <person name="Birren B."/>
        </authorList>
    </citation>
    <scope>NUCLEOTIDE SEQUENCE [LARGE SCALE GENOMIC DNA]</scope>
    <source>
        <strain evidence="5 6">JP610</strain>
    </source>
</reference>
<feature type="repeat" description="RCC1" evidence="2">
    <location>
        <begin position="371"/>
        <end position="424"/>
    </location>
</feature>
<dbReference type="AlphaFoldDB" id="A0A0L0FXR2"/>
<dbReference type="Pfam" id="PF25390">
    <property type="entry name" value="WD40_RLD"/>
    <property type="match status" value="1"/>
</dbReference>
<dbReference type="eggNOG" id="KOG1427">
    <property type="taxonomic scope" value="Eukaryota"/>
</dbReference>
<dbReference type="GO" id="GO:0016020">
    <property type="term" value="C:membrane"/>
    <property type="evidence" value="ECO:0007669"/>
    <property type="project" value="TreeGrafter"/>
</dbReference>
<keyword evidence="1" id="KW-0677">Repeat</keyword>
<dbReference type="Gene3D" id="2.130.10.30">
    <property type="entry name" value="Regulator of chromosome condensation 1/beta-lactamase-inhibitor protein II"/>
    <property type="match status" value="2"/>
</dbReference>
<accession>A0A0L0FXR2</accession>
<feature type="repeat" description="RCC1" evidence="2">
    <location>
        <begin position="145"/>
        <end position="202"/>
    </location>
</feature>
<evidence type="ECO:0000259" key="4">
    <source>
        <dbReference type="Pfam" id="PF25390"/>
    </source>
</evidence>
<dbReference type="PRINTS" id="PR00633">
    <property type="entry name" value="RCCNDNSATION"/>
</dbReference>
<feature type="repeat" description="RCC1" evidence="2">
    <location>
        <begin position="93"/>
        <end position="144"/>
    </location>
</feature>
<gene>
    <name evidence="5" type="ORF">SARC_06897</name>
</gene>
<dbReference type="InterPro" id="IPR000408">
    <property type="entry name" value="Reg_chr_condens"/>
</dbReference>
<evidence type="ECO:0000313" key="5">
    <source>
        <dbReference type="EMBL" id="KNC80753.1"/>
    </source>
</evidence>
<proteinExistence type="predicted"/>
<dbReference type="InterPro" id="IPR028641">
    <property type="entry name" value="RCC2"/>
</dbReference>
<dbReference type="OrthoDB" id="297375at2759"/>
<feature type="repeat" description="RCC1" evidence="2">
    <location>
        <begin position="203"/>
        <end position="270"/>
    </location>
</feature>
<name>A0A0L0FXR2_9EUKA</name>
<feature type="compositionally biased region" description="Basic residues" evidence="3">
    <location>
        <begin position="465"/>
        <end position="485"/>
    </location>
</feature>
<evidence type="ECO:0000256" key="2">
    <source>
        <dbReference type="PROSITE-ProRule" id="PRU00235"/>
    </source>
</evidence>
<evidence type="ECO:0000256" key="1">
    <source>
        <dbReference type="ARBA" id="ARBA00022737"/>
    </source>
</evidence>
<dbReference type="SUPFAM" id="SSF50985">
    <property type="entry name" value="RCC1/BLIP-II"/>
    <property type="match status" value="1"/>
</dbReference>
<dbReference type="GeneID" id="25907401"/>
<evidence type="ECO:0000313" key="6">
    <source>
        <dbReference type="Proteomes" id="UP000054560"/>
    </source>
</evidence>
<sequence>MAQPNSEGSDDKPTSKLEQCTKGTLLFCGQWQFDMIGRKNVPKAVAARGGNEEGEHILAPTRMHFDGIPQDTKFKAVFSGNAAAHAVLVSEGGVAYGLGRNDNGQLGSDVLVSHPHPIELAIPSKGKVVYASCGRTHTVVLLDNGEAYSAGMNHLGQLGIGSVVKGKDTLVNEYPKFQKVLIDEKIVCVSTGAEFSVFVSESGGLYCCGSAQYGQTGLGLTGESIAKSNRITFGVSPKPKKVKGFGSGDGEIKLVECASGLNHSIALTDDGKVYSWGWGGYGRLGHREPKDEYRPRLVEELIGPQYGMDGISCGQQCSFAFKKDRGMLYMWGQPRGVREANMYPKSVYDLQGWPVRAMGQGMSSTVIATESSVISYGGAPCFGELGYGEGQKSSTQPKKIVAVEGLHVFALCEGASLTFLIAREESEAEKEIIQRLDVRDIPINPEREPTSLDAPEPAAATTGTKRGRKPAAKPAKGKVTKKAKK</sequence>
<feature type="compositionally biased region" description="Basic and acidic residues" evidence="3">
    <location>
        <begin position="440"/>
        <end position="450"/>
    </location>
</feature>
<dbReference type="PANTHER" id="PTHR46207:SF1">
    <property type="entry name" value="PROTEIN RCC2"/>
    <property type="match status" value="1"/>
</dbReference>
<dbReference type="PANTHER" id="PTHR46207">
    <property type="entry name" value="PROTEIN RCC2"/>
    <property type="match status" value="1"/>
</dbReference>
<dbReference type="RefSeq" id="XP_014154655.1">
    <property type="nucleotide sequence ID" value="XM_014299180.1"/>
</dbReference>
<dbReference type="GO" id="GO:0031267">
    <property type="term" value="F:small GTPase binding"/>
    <property type="evidence" value="ECO:0007669"/>
    <property type="project" value="TreeGrafter"/>
</dbReference>